<dbReference type="PANTHER" id="PTHR47957">
    <property type="entry name" value="ATP-DEPENDENT HELICASE HRQ1"/>
    <property type="match status" value="1"/>
</dbReference>
<dbReference type="PROSITE" id="PS51194">
    <property type="entry name" value="HELICASE_CTER"/>
    <property type="match status" value="1"/>
</dbReference>
<dbReference type="GO" id="GO:0006289">
    <property type="term" value="P:nucleotide-excision repair"/>
    <property type="evidence" value="ECO:0007669"/>
    <property type="project" value="TreeGrafter"/>
</dbReference>
<feature type="compositionally biased region" description="Basic and acidic residues" evidence="3">
    <location>
        <begin position="1142"/>
        <end position="1163"/>
    </location>
</feature>
<dbReference type="GO" id="GO:0043138">
    <property type="term" value="F:3'-5' DNA helicase activity"/>
    <property type="evidence" value="ECO:0007669"/>
    <property type="project" value="TreeGrafter"/>
</dbReference>
<dbReference type="InterPro" id="IPR011545">
    <property type="entry name" value="DEAD/DEAH_box_helicase_dom"/>
</dbReference>
<evidence type="ECO:0000256" key="3">
    <source>
        <dbReference type="SAM" id="MobiDB-lite"/>
    </source>
</evidence>
<feature type="region of interest" description="Disordered" evidence="3">
    <location>
        <begin position="24"/>
        <end position="87"/>
    </location>
</feature>
<feature type="domain" description="Helicase ATP-binding" evidence="4">
    <location>
        <begin position="198"/>
        <end position="386"/>
    </location>
</feature>
<feature type="region of interest" description="Disordered" evidence="3">
    <location>
        <begin position="1051"/>
        <end position="1096"/>
    </location>
</feature>
<evidence type="ECO:0000256" key="1">
    <source>
        <dbReference type="ARBA" id="ARBA00022741"/>
    </source>
</evidence>
<dbReference type="GO" id="GO:0003676">
    <property type="term" value="F:nucleic acid binding"/>
    <property type="evidence" value="ECO:0007669"/>
    <property type="project" value="InterPro"/>
</dbReference>
<accession>A0A0G4FKF8</accession>
<feature type="region of interest" description="Disordered" evidence="3">
    <location>
        <begin position="400"/>
        <end position="539"/>
    </location>
</feature>
<reference evidence="6" key="1">
    <citation type="submission" date="2014-11" db="EMBL/GenBank/DDBJ databases">
        <authorList>
            <person name="Otto D Thomas"/>
            <person name="Naeem Raeece"/>
        </authorList>
    </citation>
    <scope>NUCLEOTIDE SEQUENCE</scope>
</reference>
<sequence length="1411" mass="151327">MDSGDEDAELCTFSLETLEDDEHQKKRGFLKYKSPSQIGRKPELPVVEKPEEPQPKRIKREEDEDGDGDGDRQSEKGAGAGGDRSQKVEGFFDRIYSERQYKGQIAHIERVEGQEAIEVPLALMDLQETVKGALRRRGIERLYTHQADAVNAILGRGLLDGSAVLPSASSGALSGPPSSSASIPFSGDRDGMGKRGGGNVVAPSRCTMVVARTSGGKSLCFMLPILEAFNECQRKGETFRALLLFPTKALAQDQLGAIKRLAAECCPDLSVATYDGDTPKQERAAIRESCHLLLSNPDMLHVSVLPCCQKEKWDEVLKGLRFVVVDEAHYYRGVFGSHVALVLRRLRRLCRFYRAGTDPQFVLCSATVANPREHAAALTGVKKADVVLVDRDGAPRGPKLFAIWNPPLAETETEEGEGGKETSGERKEKGNLGRKGGAGRGRGRGKAVERRKGGGRSAVSGLGIPEDTKDPSEFWAANLEGADEEEAPSSSSASSSSAAAASSSFSSHGGKGKKSGKAAVEGGGEKGEVGSVGRRPGRERESPYMEAAFVLSELVAAGLHSLCFVKVRSVADLIVKRTRELLVRRRKGGFSVSAGEAEEMVLTYKGGFTPAERRELEGKLQRGEVLGVVSTNALELGVDIGCLDATVHVGFPGTAASLWQQAGRAGRTGRGGSMSTSLAVLVCLDGPLDQHFAREPRDLFSRPVEAAHVNPNNEEVLLDHLKCAALERPLSVDGRSLFSPAEWRLYQDQVVEAGEELPSAGEMEDFFGSLALDLCLKEVSNRFGGACLRFRRKVDGEIVTSAAALLDVQIAPNVRVQMQPQQQQQQQQPTTVVGREKGTCASTAVVIEDSPVAEGRREAEFPWLQSSEGSTEADRACVPGSVTAVVPVQLQQSEGGGGATGEERLQGGNGEEGWSEEDIFRFCDGEVFYGGVERVANGISLRSIDPVRWSVIDSADGTVLETYESWMAVVKLYPGAVYLHQGKAYLITQLQENRHAALARRAPENLGYFTESRDHSAVHVLSEHSARAPMSFPLFPGSKVGASEAFFGDSPPASLASSEVEKEQESPVTLPRTTAKSDSHGAAAIPSAASVKGAQNGQSPFAVIDIEDSDSETEGKGGKVPPAGPPSVLPTGGGAAGVGRGIKKESNGGRSEREKGAECRPDESPVSGSSSVRLQPVVPALSGSVCAKLPFGSVSSREVSEVYVGSVRVEKKFYGYRKRDARTFKILDVVDVAAAGVEFVSQALWFTVPSGVRKRLRDLYRGRISGADTGELIGKGPVDGDKWRQVFERGALHGLEHLVLQLCPLLLSVDPGDLSCQHTRRERDANAGLVLFFETNRGGTGLCKTLAPLLPRLLRSALSLVRGCACERGCPRCVHVSGCGEYNLGLHKEMTRDLLQLLVEGEGRERSETVN</sequence>
<keyword evidence="1" id="KW-0547">Nucleotide-binding</keyword>
<dbReference type="EMBL" id="CDMZ01000435">
    <property type="protein sequence ID" value="CEM14208.1"/>
    <property type="molecule type" value="Genomic_DNA"/>
</dbReference>
<dbReference type="Pfam" id="PF00271">
    <property type="entry name" value="Helicase_C"/>
    <property type="match status" value="1"/>
</dbReference>
<dbReference type="CDD" id="cd17923">
    <property type="entry name" value="DEXHc_Hrq1-like"/>
    <property type="match status" value="1"/>
</dbReference>
<dbReference type="PROSITE" id="PS51192">
    <property type="entry name" value="HELICASE_ATP_BIND_1"/>
    <property type="match status" value="1"/>
</dbReference>
<dbReference type="Gene3D" id="3.40.50.300">
    <property type="entry name" value="P-loop containing nucleotide triphosphate hydrolases"/>
    <property type="match status" value="2"/>
</dbReference>
<dbReference type="SMART" id="SM00487">
    <property type="entry name" value="DEXDc"/>
    <property type="match status" value="1"/>
</dbReference>
<feature type="region of interest" description="Disordered" evidence="3">
    <location>
        <begin position="169"/>
        <end position="197"/>
    </location>
</feature>
<dbReference type="PANTHER" id="PTHR47957:SF3">
    <property type="entry name" value="ATP-DEPENDENT HELICASE HRQ1"/>
    <property type="match status" value="1"/>
</dbReference>
<evidence type="ECO:0000259" key="5">
    <source>
        <dbReference type="PROSITE" id="PS51194"/>
    </source>
</evidence>
<feature type="region of interest" description="Disordered" evidence="3">
    <location>
        <begin position="1109"/>
        <end position="1171"/>
    </location>
</feature>
<gene>
    <name evidence="6" type="ORF">Cvel_17465</name>
</gene>
<dbReference type="Pfam" id="PF00270">
    <property type="entry name" value="DEAD"/>
    <property type="match status" value="1"/>
</dbReference>
<name>A0A0G4FKF8_9ALVE</name>
<dbReference type="GO" id="GO:0005524">
    <property type="term" value="F:ATP binding"/>
    <property type="evidence" value="ECO:0007669"/>
    <property type="project" value="UniProtKB-KW"/>
</dbReference>
<proteinExistence type="predicted"/>
<dbReference type="InterPro" id="IPR001650">
    <property type="entry name" value="Helicase_C-like"/>
</dbReference>
<dbReference type="Pfam" id="PF09369">
    <property type="entry name" value="MZB"/>
    <property type="match status" value="1"/>
</dbReference>
<organism evidence="6">
    <name type="scientific">Chromera velia CCMP2878</name>
    <dbReference type="NCBI Taxonomy" id="1169474"/>
    <lineage>
        <taxon>Eukaryota</taxon>
        <taxon>Sar</taxon>
        <taxon>Alveolata</taxon>
        <taxon>Colpodellida</taxon>
        <taxon>Chromeraceae</taxon>
        <taxon>Chromera</taxon>
    </lineage>
</organism>
<protein>
    <submittedName>
        <fullName evidence="6">Uncharacterized protein</fullName>
    </submittedName>
</protein>
<feature type="compositionally biased region" description="Basic and acidic residues" evidence="3">
    <location>
        <begin position="417"/>
        <end position="431"/>
    </location>
</feature>
<feature type="compositionally biased region" description="Gly residues" evidence="3">
    <location>
        <begin position="1131"/>
        <end position="1140"/>
    </location>
</feature>
<feature type="region of interest" description="Disordered" evidence="3">
    <location>
        <begin position="892"/>
        <end position="911"/>
    </location>
</feature>
<evidence type="ECO:0000256" key="2">
    <source>
        <dbReference type="ARBA" id="ARBA00022840"/>
    </source>
</evidence>
<dbReference type="CDD" id="cd18797">
    <property type="entry name" value="SF2_C_Hrq"/>
    <property type="match status" value="1"/>
</dbReference>
<evidence type="ECO:0000259" key="4">
    <source>
        <dbReference type="PROSITE" id="PS51192"/>
    </source>
</evidence>
<dbReference type="InterPro" id="IPR014001">
    <property type="entry name" value="Helicase_ATP-bd"/>
</dbReference>
<dbReference type="InterPro" id="IPR027417">
    <property type="entry name" value="P-loop_NTPase"/>
</dbReference>
<dbReference type="GO" id="GO:0005634">
    <property type="term" value="C:nucleus"/>
    <property type="evidence" value="ECO:0007669"/>
    <property type="project" value="TreeGrafter"/>
</dbReference>
<feature type="domain" description="Helicase C-terminal" evidence="5">
    <location>
        <begin position="544"/>
        <end position="717"/>
    </location>
</feature>
<feature type="compositionally biased region" description="Low complexity" evidence="3">
    <location>
        <begin position="169"/>
        <end position="186"/>
    </location>
</feature>
<dbReference type="SMART" id="SM00490">
    <property type="entry name" value="HELICc"/>
    <property type="match status" value="1"/>
</dbReference>
<evidence type="ECO:0000313" key="6">
    <source>
        <dbReference type="EMBL" id="CEM14208.1"/>
    </source>
</evidence>
<feature type="compositionally biased region" description="Low complexity" evidence="3">
    <location>
        <begin position="488"/>
        <end position="508"/>
    </location>
</feature>
<feature type="compositionally biased region" description="Basic and acidic residues" evidence="3">
    <location>
        <begin position="40"/>
        <end position="61"/>
    </location>
</feature>
<dbReference type="GO" id="GO:0036297">
    <property type="term" value="P:interstrand cross-link repair"/>
    <property type="evidence" value="ECO:0007669"/>
    <property type="project" value="TreeGrafter"/>
</dbReference>
<dbReference type="VEuPathDB" id="CryptoDB:Cvel_17465"/>
<keyword evidence="2" id="KW-0067">ATP-binding</keyword>
<dbReference type="SUPFAM" id="SSF52540">
    <property type="entry name" value="P-loop containing nucleoside triphosphate hydrolases"/>
    <property type="match status" value="2"/>
</dbReference>
<dbReference type="InterPro" id="IPR018973">
    <property type="entry name" value="MZB"/>
</dbReference>